<dbReference type="GO" id="GO:0046872">
    <property type="term" value="F:metal ion binding"/>
    <property type="evidence" value="ECO:0007669"/>
    <property type="project" value="InterPro"/>
</dbReference>
<dbReference type="InterPro" id="IPR007863">
    <property type="entry name" value="Peptidase_M16_C"/>
</dbReference>
<protein>
    <submittedName>
        <fullName evidence="10">Putative zinc protease</fullName>
    </submittedName>
</protein>
<comment type="similarity">
    <text evidence="1">Belongs to the peptidase M16 family.</text>
</comment>
<dbReference type="Pfam" id="PF05193">
    <property type="entry name" value="Peptidase_M16_C"/>
    <property type="match status" value="1"/>
</dbReference>
<dbReference type="AlphaFoldDB" id="A0A380VYK4"/>
<keyword evidence="4" id="KW-0862">Zinc</keyword>
<dbReference type="Gene3D" id="3.30.830.10">
    <property type="entry name" value="Metalloenzyme, LuxS/M16 peptidase-like"/>
    <property type="match status" value="2"/>
</dbReference>
<dbReference type="Proteomes" id="UP000275510">
    <property type="component" value="Chromosome"/>
</dbReference>
<evidence type="ECO:0000259" key="9">
    <source>
        <dbReference type="Pfam" id="PF05193"/>
    </source>
</evidence>
<evidence type="ECO:0000256" key="1">
    <source>
        <dbReference type="ARBA" id="ARBA00007261"/>
    </source>
</evidence>
<feature type="domain" description="Peptidase M16 N-terminal" evidence="8">
    <location>
        <begin position="47"/>
        <end position="161"/>
    </location>
</feature>
<proteinExistence type="inferred from homology"/>
<evidence type="ECO:0000256" key="3">
    <source>
        <dbReference type="ARBA" id="ARBA00022801"/>
    </source>
</evidence>
<accession>A0A380VYK4</accession>
<evidence type="ECO:0000313" key="10">
    <source>
        <dbReference type="EMBL" id="VEJ17161.1"/>
    </source>
</evidence>
<name>A0A380VYK4_ACTPL</name>
<evidence type="ECO:0000256" key="2">
    <source>
        <dbReference type="ARBA" id="ARBA00022670"/>
    </source>
</evidence>
<evidence type="ECO:0000256" key="4">
    <source>
        <dbReference type="ARBA" id="ARBA00022833"/>
    </source>
</evidence>
<dbReference type="Pfam" id="PF00675">
    <property type="entry name" value="Peptidase_M16"/>
    <property type="match status" value="1"/>
</dbReference>
<keyword evidence="7" id="KW-0732">Signal</keyword>
<dbReference type="GO" id="GO:0006508">
    <property type="term" value="P:proteolysis"/>
    <property type="evidence" value="ECO:0007669"/>
    <property type="project" value="UniProtKB-KW"/>
</dbReference>
<dbReference type="RefSeq" id="WP_005601646.1">
    <property type="nucleotide sequence ID" value="NZ_CBDBSX010000004.1"/>
</dbReference>
<evidence type="ECO:0000259" key="8">
    <source>
        <dbReference type="Pfam" id="PF00675"/>
    </source>
</evidence>
<dbReference type="InterPro" id="IPR050626">
    <property type="entry name" value="Peptidase_M16"/>
</dbReference>
<feature type="compositionally biased region" description="Basic and acidic residues" evidence="6">
    <location>
        <begin position="474"/>
        <end position="494"/>
    </location>
</feature>
<sequence length="504" mass="57664">MRIILTSLVLFAASTTSYAEKSEPIQGQLENGLRYTLLPLHSEKGRIEIRMKVNAGAIDETDTQLGATNVLKHLVLRGTKAHPNGLTPYLNEQKWKPENNYRIESGYDHTTYHMIPPSTSNLDKSLYLLEQMLFQAKLTQEDLDDERKHILEEWRQAQSVGRLMNQKRIAAVRTDSRYADRAIIGTAENIQNLPATQLQQFYQTWYTPNNMQLLVVGDIEPEAAQQQIQQRFSSFTAKEMPKRDYLEPKLSEGLAINKLQDARSSVSQVAYIFRFDEMKHRVRTNEARYERLIDRLALALLSQRLQDQSAALPKGVSAITVRKSDIGRNTAALGWFATVASTQHELGLKQIFSEIEHLKGSPITEEELTKQKEAVQIQIENAKKDENDRDFQQWLQIMSESVLADKPYLTQKKLAELLEPMLKKVSAKEVNERIQQWIGSKDRLINYQPPRKVQIKPITLETVNKLQAEAEQTELAKTEAEKTEVEKAEVEKTEATQPATEKNP</sequence>
<keyword evidence="2 10" id="KW-0645">Protease</keyword>
<organism evidence="10 11">
    <name type="scientific">Actinobacillus pleuropneumoniae</name>
    <name type="common">Haemophilus pleuropneumoniae</name>
    <dbReference type="NCBI Taxonomy" id="715"/>
    <lineage>
        <taxon>Bacteria</taxon>
        <taxon>Pseudomonadati</taxon>
        <taxon>Pseudomonadota</taxon>
        <taxon>Gammaproteobacteria</taxon>
        <taxon>Pasteurellales</taxon>
        <taxon>Pasteurellaceae</taxon>
        <taxon>Actinobacillus</taxon>
    </lineage>
</organism>
<keyword evidence="3" id="KW-0378">Hydrolase</keyword>
<reference evidence="10 11" key="1">
    <citation type="submission" date="2018-12" db="EMBL/GenBank/DDBJ databases">
        <authorList>
            <consortium name="Pathogen Informatics"/>
        </authorList>
    </citation>
    <scope>NUCLEOTIDE SEQUENCE [LARGE SCALE GENOMIC DNA]</scope>
    <source>
        <strain evidence="10 11">NCTC10976</strain>
    </source>
</reference>
<dbReference type="EMBL" id="LR134515">
    <property type="protein sequence ID" value="VEJ17161.1"/>
    <property type="molecule type" value="Genomic_DNA"/>
</dbReference>
<feature type="signal peptide" evidence="7">
    <location>
        <begin position="1"/>
        <end position="19"/>
    </location>
</feature>
<keyword evidence="5" id="KW-0482">Metalloprotease</keyword>
<dbReference type="OrthoDB" id="9811314at2"/>
<evidence type="ECO:0000256" key="7">
    <source>
        <dbReference type="SAM" id="SignalP"/>
    </source>
</evidence>
<feature type="chain" id="PRO_5035192634" evidence="7">
    <location>
        <begin position="20"/>
        <end position="504"/>
    </location>
</feature>
<dbReference type="InterPro" id="IPR011249">
    <property type="entry name" value="Metalloenz_LuxS/M16"/>
</dbReference>
<gene>
    <name evidence="10" type="primary">yhjJ</name>
    <name evidence="10" type="ORF">NCTC10976_01271</name>
</gene>
<feature type="domain" description="Peptidase M16 C-terminal" evidence="9">
    <location>
        <begin position="193"/>
        <end position="374"/>
    </location>
</feature>
<dbReference type="PANTHER" id="PTHR43690">
    <property type="entry name" value="NARDILYSIN"/>
    <property type="match status" value="1"/>
</dbReference>
<feature type="region of interest" description="Disordered" evidence="6">
    <location>
        <begin position="474"/>
        <end position="504"/>
    </location>
</feature>
<dbReference type="InterPro" id="IPR011765">
    <property type="entry name" value="Pept_M16_N"/>
</dbReference>
<dbReference type="SUPFAM" id="SSF63411">
    <property type="entry name" value="LuxS/MPP-like metallohydrolase"/>
    <property type="match status" value="2"/>
</dbReference>
<dbReference type="GO" id="GO:0008237">
    <property type="term" value="F:metallopeptidase activity"/>
    <property type="evidence" value="ECO:0007669"/>
    <property type="project" value="UniProtKB-KW"/>
</dbReference>
<evidence type="ECO:0000313" key="11">
    <source>
        <dbReference type="Proteomes" id="UP000275510"/>
    </source>
</evidence>
<evidence type="ECO:0000256" key="6">
    <source>
        <dbReference type="SAM" id="MobiDB-lite"/>
    </source>
</evidence>
<evidence type="ECO:0000256" key="5">
    <source>
        <dbReference type="ARBA" id="ARBA00023049"/>
    </source>
</evidence>
<dbReference type="PANTHER" id="PTHR43690:SF17">
    <property type="entry name" value="PROTEIN YHJJ"/>
    <property type="match status" value="1"/>
</dbReference>